<dbReference type="EMBL" id="KN275967">
    <property type="protein sequence ID" value="EEH42705.1"/>
    <property type="molecule type" value="Genomic_DNA"/>
</dbReference>
<dbReference type="Pfam" id="PF10306">
    <property type="entry name" value="FLILHELTA"/>
    <property type="match status" value="1"/>
</dbReference>
<dbReference type="FunCoup" id="C1GJT9">
    <property type="interactions" value="6"/>
</dbReference>
<dbReference type="PANTHER" id="PTHR28002:SF1">
    <property type="entry name" value="MIOREX COMPLEX COMPONENT 11"/>
    <property type="match status" value="1"/>
</dbReference>
<reference evidence="2 3" key="1">
    <citation type="journal article" date="2011" name="PLoS Genet.">
        <title>Comparative genomic analysis of human fungal pathogens causing paracoccidioidomycosis.</title>
        <authorList>
            <person name="Desjardins C.A."/>
            <person name="Champion M.D."/>
            <person name="Holder J.W."/>
            <person name="Muszewska A."/>
            <person name="Goldberg J."/>
            <person name="Bailao A.M."/>
            <person name="Brigido M.M."/>
            <person name="Ferreira M.E."/>
            <person name="Garcia A.M."/>
            <person name="Grynberg M."/>
            <person name="Gujja S."/>
            <person name="Heiman D.I."/>
            <person name="Henn M.R."/>
            <person name="Kodira C.D."/>
            <person name="Leon-Narvaez H."/>
            <person name="Longo L.V."/>
            <person name="Ma L.J."/>
            <person name="Malavazi I."/>
            <person name="Matsuo A.L."/>
            <person name="Morais F.V."/>
            <person name="Pereira M."/>
            <person name="Rodriguez-Brito S."/>
            <person name="Sakthikumar S."/>
            <person name="Salem-Izacc S.M."/>
            <person name="Sykes S.M."/>
            <person name="Teixeira M.M."/>
            <person name="Vallejo M.C."/>
            <person name="Walter M.E."/>
            <person name="Yandava C."/>
            <person name="Young S."/>
            <person name="Zeng Q."/>
            <person name="Zucker J."/>
            <person name="Felipe M.S."/>
            <person name="Goldman G.H."/>
            <person name="Haas B.J."/>
            <person name="McEwen J.G."/>
            <person name="Nino-Vega G."/>
            <person name="Puccia R."/>
            <person name="San-Blas G."/>
            <person name="Soares C.M."/>
            <person name="Birren B.W."/>
            <person name="Cuomo C.A."/>
        </authorList>
    </citation>
    <scope>NUCLEOTIDE SEQUENCE [LARGE SCALE GENOMIC DNA]</scope>
    <source>
        <strain evidence="2 3">Pb18</strain>
    </source>
</reference>
<evidence type="ECO:0000313" key="2">
    <source>
        <dbReference type="EMBL" id="EEH42705.1"/>
    </source>
</evidence>
<accession>C1GJT9</accession>
<dbReference type="PANTHER" id="PTHR28002">
    <property type="entry name" value="MIOREX COMPLEX COMPONENT 11"/>
    <property type="match status" value="1"/>
</dbReference>
<dbReference type="GO" id="GO:0005739">
    <property type="term" value="C:mitochondrion"/>
    <property type="evidence" value="ECO:0007669"/>
    <property type="project" value="TreeGrafter"/>
</dbReference>
<dbReference type="RefSeq" id="XP_010762889.1">
    <property type="nucleotide sequence ID" value="XM_010764587.1"/>
</dbReference>
<dbReference type="VEuPathDB" id="FungiDB:PADG_07525"/>
<dbReference type="KEGG" id="pbn:PADG_07525"/>
<dbReference type="HOGENOM" id="CLU_071379_2_0_1"/>
<gene>
    <name evidence="2" type="ORF">PADG_07525</name>
</gene>
<evidence type="ECO:0000256" key="1">
    <source>
        <dbReference type="SAM" id="MobiDB-lite"/>
    </source>
</evidence>
<dbReference type="AlphaFoldDB" id="C1GJT9"/>
<dbReference type="InParanoid" id="C1GJT9"/>
<protein>
    <submittedName>
        <fullName evidence="2">Uncharacterized protein</fullName>
    </submittedName>
</protein>
<dbReference type="InterPro" id="IPR018811">
    <property type="entry name" value="MRX11"/>
</dbReference>
<keyword evidence="3" id="KW-1185">Reference proteome</keyword>
<organism evidence="2 3">
    <name type="scientific">Paracoccidioides brasiliensis (strain Pb18)</name>
    <dbReference type="NCBI Taxonomy" id="502780"/>
    <lineage>
        <taxon>Eukaryota</taxon>
        <taxon>Fungi</taxon>
        <taxon>Dikarya</taxon>
        <taxon>Ascomycota</taxon>
        <taxon>Pezizomycotina</taxon>
        <taxon>Eurotiomycetes</taxon>
        <taxon>Eurotiomycetidae</taxon>
        <taxon>Onygenales</taxon>
        <taxon>Ajellomycetaceae</taxon>
        <taxon>Paracoccidioides</taxon>
    </lineage>
</organism>
<sequence length="222" mass="24665">MPLRTPIAPTIPLQRPLRARSIHQTISRQQFSTTPPPPPPPPPSYPNSSRLRTRLQTFNNRLPRLLRLYTTPLLNAPVTHVTSFLILHEITAVVPLLGLTGAFHYGGWIPSLGDGKVDEGVRKFGRWLRRKGWVGAEAEVEAETVIEMERDMKGKASEGRVGLVECRDRGVRLVLEFATAYAITKALLPVRVVLSVWATPWFARVLLEPVGKGVGKVFGKKG</sequence>
<dbReference type="eggNOG" id="ENOG502S09K">
    <property type="taxonomic scope" value="Eukaryota"/>
</dbReference>
<dbReference type="Proteomes" id="UP000001628">
    <property type="component" value="Unassembled WGS sequence"/>
</dbReference>
<evidence type="ECO:0000313" key="3">
    <source>
        <dbReference type="Proteomes" id="UP000001628"/>
    </source>
</evidence>
<dbReference type="OMA" id="VGAFHYG"/>
<proteinExistence type="predicted"/>
<feature type="compositionally biased region" description="Pro residues" evidence="1">
    <location>
        <begin position="34"/>
        <end position="45"/>
    </location>
</feature>
<feature type="region of interest" description="Disordered" evidence="1">
    <location>
        <begin position="26"/>
        <end position="48"/>
    </location>
</feature>
<dbReference type="OrthoDB" id="5580261at2759"/>
<name>C1GJT9_PARBD</name>
<dbReference type="GeneID" id="22586003"/>